<sequence length="95" mass="10962">MDIGLKEIEYIANLSRIALTDEEKKTFKKQLTNILDYIKKLNELDTDTVEPMAYATDLKNVFRKEELTPSLSRQKILNLSPSNVNGFFKVPKVIE</sequence>
<gene>
    <name evidence="1" type="ORF">LCGC14_1531310</name>
</gene>
<proteinExistence type="inferred from homology"/>
<dbReference type="PANTHER" id="PTHR15004">
    <property type="entry name" value="GLUTAMYL-TRNA(GLN) AMIDOTRANSFERASE SUBUNIT C, MITOCHONDRIAL"/>
    <property type="match status" value="1"/>
</dbReference>
<dbReference type="AlphaFoldDB" id="A0A0F9IVR6"/>
<protein>
    <submittedName>
        <fullName evidence="1">Uncharacterized protein</fullName>
    </submittedName>
</protein>
<accession>A0A0F9IVR6</accession>
<dbReference type="GO" id="GO:0006450">
    <property type="term" value="P:regulation of translational fidelity"/>
    <property type="evidence" value="ECO:0007669"/>
    <property type="project" value="InterPro"/>
</dbReference>
<dbReference type="EMBL" id="LAZR01011475">
    <property type="protein sequence ID" value="KKM61479.1"/>
    <property type="molecule type" value="Genomic_DNA"/>
</dbReference>
<dbReference type="SUPFAM" id="SSF141000">
    <property type="entry name" value="Glu-tRNAGln amidotransferase C subunit"/>
    <property type="match status" value="1"/>
</dbReference>
<evidence type="ECO:0000313" key="1">
    <source>
        <dbReference type="EMBL" id="KKM61479.1"/>
    </source>
</evidence>
<dbReference type="HAMAP" id="MF_00122">
    <property type="entry name" value="GatC"/>
    <property type="match status" value="1"/>
</dbReference>
<comment type="caution">
    <text evidence="1">The sequence shown here is derived from an EMBL/GenBank/DDBJ whole genome shotgun (WGS) entry which is preliminary data.</text>
</comment>
<reference evidence="1" key="1">
    <citation type="journal article" date="2015" name="Nature">
        <title>Complex archaea that bridge the gap between prokaryotes and eukaryotes.</title>
        <authorList>
            <person name="Spang A."/>
            <person name="Saw J.H."/>
            <person name="Jorgensen S.L."/>
            <person name="Zaremba-Niedzwiedzka K."/>
            <person name="Martijn J."/>
            <person name="Lind A.E."/>
            <person name="van Eijk R."/>
            <person name="Schleper C."/>
            <person name="Guy L."/>
            <person name="Ettema T.J."/>
        </authorList>
    </citation>
    <scope>NUCLEOTIDE SEQUENCE</scope>
</reference>
<dbReference type="PANTHER" id="PTHR15004:SF0">
    <property type="entry name" value="GLUTAMYL-TRNA(GLN) AMIDOTRANSFERASE SUBUNIT C, MITOCHONDRIAL"/>
    <property type="match status" value="1"/>
</dbReference>
<dbReference type="InterPro" id="IPR036113">
    <property type="entry name" value="Asp/Glu-ADT_sf_sub_c"/>
</dbReference>
<dbReference type="NCBIfam" id="TIGR00135">
    <property type="entry name" value="gatC"/>
    <property type="match status" value="1"/>
</dbReference>
<dbReference type="Gene3D" id="1.10.20.60">
    <property type="entry name" value="Glu-tRNAGln amidotransferase C subunit, N-terminal domain"/>
    <property type="match status" value="1"/>
</dbReference>
<name>A0A0F9IVR6_9ZZZZ</name>
<organism evidence="1">
    <name type="scientific">marine sediment metagenome</name>
    <dbReference type="NCBI Taxonomy" id="412755"/>
    <lineage>
        <taxon>unclassified sequences</taxon>
        <taxon>metagenomes</taxon>
        <taxon>ecological metagenomes</taxon>
    </lineage>
</organism>
<dbReference type="InterPro" id="IPR003837">
    <property type="entry name" value="GatC"/>
</dbReference>
<dbReference type="GO" id="GO:0070681">
    <property type="term" value="P:glutaminyl-tRNAGln biosynthesis via transamidation"/>
    <property type="evidence" value="ECO:0007669"/>
    <property type="project" value="TreeGrafter"/>
</dbReference>
<dbReference type="Pfam" id="PF02686">
    <property type="entry name" value="GatC"/>
    <property type="match status" value="1"/>
</dbReference>